<dbReference type="AlphaFoldDB" id="A0A0F9VD25"/>
<accession>A0A0F9VD25</accession>
<name>A0A0F9VD25_9ZZZZ</name>
<organism evidence="1">
    <name type="scientific">marine sediment metagenome</name>
    <dbReference type="NCBI Taxonomy" id="412755"/>
    <lineage>
        <taxon>unclassified sequences</taxon>
        <taxon>metagenomes</taxon>
        <taxon>ecological metagenomes</taxon>
    </lineage>
</organism>
<protein>
    <submittedName>
        <fullName evidence="1">Uncharacterized protein</fullName>
    </submittedName>
</protein>
<reference evidence="1" key="1">
    <citation type="journal article" date="2015" name="Nature">
        <title>Complex archaea that bridge the gap between prokaryotes and eukaryotes.</title>
        <authorList>
            <person name="Spang A."/>
            <person name="Saw J.H."/>
            <person name="Jorgensen S.L."/>
            <person name="Zaremba-Niedzwiedzka K."/>
            <person name="Martijn J."/>
            <person name="Lind A.E."/>
            <person name="van Eijk R."/>
            <person name="Schleper C."/>
            <person name="Guy L."/>
            <person name="Ettema T.J."/>
        </authorList>
    </citation>
    <scope>NUCLEOTIDE SEQUENCE</scope>
</reference>
<evidence type="ECO:0000313" key="1">
    <source>
        <dbReference type="EMBL" id="KKN63708.1"/>
    </source>
</evidence>
<sequence length="224" mass="24962">MEAAKLAQRIGVTLAHTLLSEARRPIGVSYESDQGVDIDYTLCSAFYIHMTDLQNLLNMPVDLWVAVVYKLNEAGDQDLGFTVTHQKIPACELGVYPLPSINYAAAVIKNFMAYSMLPYFDIDGIAVKTNLAYLQGKYGRAEGWGDTVTVNIQAEDFPYDVDFAGGVFRGFSERFLEGLKNDVTMAMGTHDTLRHRVYSLENDIGIVFVPETTYLASRKVPKEL</sequence>
<comment type="caution">
    <text evidence="1">The sequence shown here is derived from an EMBL/GenBank/DDBJ whole genome shotgun (WGS) entry which is preliminary data.</text>
</comment>
<dbReference type="EMBL" id="LAZR01000582">
    <property type="protein sequence ID" value="KKN63708.1"/>
    <property type="molecule type" value="Genomic_DNA"/>
</dbReference>
<proteinExistence type="predicted"/>
<gene>
    <name evidence="1" type="ORF">LCGC14_0499430</name>
</gene>